<dbReference type="OrthoDB" id="1874781at2759"/>
<dbReference type="AlphaFoldDB" id="A0A2P5YGI2"/>
<evidence type="ECO:0000256" key="13">
    <source>
        <dbReference type="ARBA" id="ARBA00030350"/>
    </source>
</evidence>
<evidence type="ECO:0000256" key="2">
    <source>
        <dbReference type="ARBA" id="ARBA00004881"/>
    </source>
</evidence>
<protein>
    <recommendedName>
        <fullName evidence="13">O-fucosyltransferase family protein</fullName>
    </recommendedName>
</protein>
<keyword evidence="6" id="KW-0812">Transmembrane</keyword>
<evidence type="ECO:0000256" key="14">
    <source>
        <dbReference type="SAM" id="SignalP"/>
    </source>
</evidence>
<evidence type="ECO:0000256" key="8">
    <source>
        <dbReference type="ARBA" id="ARBA00022989"/>
    </source>
</evidence>
<reference evidence="15 16" key="1">
    <citation type="submission" date="2015-01" db="EMBL/GenBank/DDBJ databases">
        <title>Genome of allotetraploid Gossypium barbadense reveals genomic plasticity and fiber elongation in cotton evolution.</title>
        <authorList>
            <person name="Chen X."/>
            <person name="Liu X."/>
            <person name="Zhao B."/>
            <person name="Zheng H."/>
            <person name="Hu Y."/>
            <person name="Lu G."/>
            <person name="Yang C."/>
            <person name="Chen J."/>
            <person name="Shan C."/>
            <person name="Zhang L."/>
            <person name="Zhou Y."/>
            <person name="Wang L."/>
            <person name="Guo W."/>
            <person name="Bai Y."/>
            <person name="Ruan J."/>
            <person name="Shangguan X."/>
            <person name="Mao Y."/>
            <person name="Jiang J."/>
            <person name="Zhu Y."/>
            <person name="Lei J."/>
            <person name="Kang H."/>
            <person name="Chen S."/>
            <person name="He X."/>
            <person name="Wang R."/>
            <person name="Wang Y."/>
            <person name="Chen J."/>
            <person name="Wang L."/>
            <person name="Yu S."/>
            <person name="Wang B."/>
            <person name="Wei J."/>
            <person name="Song S."/>
            <person name="Lu X."/>
            <person name="Gao Z."/>
            <person name="Gu W."/>
            <person name="Deng X."/>
            <person name="Ma D."/>
            <person name="Wang S."/>
            <person name="Liang W."/>
            <person name="Fang L."/>
            <person name="Cai C."/>
            <person name="Zhu X."/>
            <person name="Zhou B."/>
            <person name="Zhang Y."/>
            <person name="Chen Z."/>
            <person name="Xu S."/>
            <person name="Zhu R."/>
            <person name="Wang S."/>
            <person name="Zhang T."/>
            <person name="Zhao G."/>
        </authorList>
    </citation>
    <scope>NUCLEOTIDE SEQUENCE [LARGE SCALE GENOMIC DNA]</scope>
    <source>
        <strain evidence="16">cv. Xinhai21</strain>
        <tissue evidence="15">Leaf</tissue>
    </source>
</reference>
<organism evidence="15 16">
    <name type="scientific">Gossypium barbadense</name>
    <name type="common">Sea Island cotton</name>
    <name type="synonym">Hibiscus barbadensis</name>
    <dbReference type="NCBI Taxonomy" id="3634"/>
    <lineage>
        <taxon>Eukaryota</taxon>
        <taxon>Viridiplantae</taxon>
        <taxon>Streptophyta</taxon>
        <taxon>Embryophyta</taxon>
        <taxon>Tracheophyta</taxon>
        <taxon>Spermatophyta</taxon>
        <taxon>Magnoliopsida</taxon>
        <taxon>eudicotyledons</taxon>
        <taxon>Gunneridae</taxon>
        <taxon>Pentapetalae</taxon>
        <taxon>rosids</taxon>
        <taxon>malvids</taxon>
        <taxon>Malvales</taxon>
        <taxon>Malvaceae</taxon>
        <taxon>Malvoideae</taxon>
        <taxon>Gossypium</taxon>
    </lineage>
</organism>
<evidence type="ECO:0000256" key="9">
    <source>
        <dbReference type="ARBA" id="ARBA00023136"/>
    </source>
</evidence>
<keyword evidence="7" id="KW-0735">Signal-anchor</keyword>
<keyword evidence="4" id="KW-0328">Glycosyltransferase</keyword>
<dbReference type="GO" id="GO:0016020">
    <property type="term" value="C:membrane"/>
    <property type="evidence" value="ECO:0007669"/>
    <property type="project" value="UniProtKB-SubCell"/>
</dbReference>
<feature type="signal peptide" evidence="14">
    <location>
        <begin position="1"/>
        <end position="19"/>
    </location>
</feature>
<evidence type="ECO:0000256" key="7">
    <source>
        <dbReference type="ARBA" id="ARBA00022968"/>
    </source>
</evidence>
<keyword evidence="10" id="KW-0325">Glycoprotein</keyword>
<evidence type="ECO:0000256" key="4">
    <source>
        <dbReference type="ARBA" id="ARBA00022676"/>
    </source>
</evidence>
<comment type="pathway">
    <text evidence="2">Glycan metabolism.</text>
</comment>
<dbReference type="InterPro" id="IPR019378">
    <property type="entry name" value="GDP-Fuc_O-FucTrfase"/>
</dbReference>
<evidence type="ECO:0000256" key="3">
    <source>
        <dbReference type="ARBA" id="ARBA00007737"/>
    </source>
</evidence>
<name>A0A2P5YGI2_GOSBA</name>
<evidence type="ECO:0000256" key="5">
    <source>
        <dbReference type="ARBA" id="ARBA00022679"/>
    </source>
</evidence>
<dbReference type="Proteomes" id="UP000239757">
    <property type="component" value="Unassembled WGS sequence"/>
</dbReference>
<keyword evidence="12" id="KW-0119">Carbohydrate metabolism</keyword>
<dbReference type="PANTHER" id="PTHR31741">
    <property type="entry name" value="OS02G0726500 PROTEIN-RELATED"/>
    <property type="match status" value="1"/>
</dbReference>
<sequence length="213" mass="24421">MWVFGSVFAAGSLSTGSMAALPFLISETTPALSRGSEKENILCLYNEICDMVIVARLLNLTLVVPKLDKTSFWADPSDFGDIFDVSHFIDSLMDEVRIIKRLPKKFNRKYGFQAFQMSPVSWSNEKYYLEQFQESGRNDTEMYAYPWWREKEIMSEERRQQGLCPLTPEEATLVLQALGFDKETQIYIASGEICGSERRLASLRAAFPHIVRF</sequence>
<gene>
    <name evidence="15" type="ORF">GOBAR_AA05937</name>
</gene>
<evidence type="ECO:0000256" key="6">
    <source>
        <dbReference type="ARBA" id="ARBA00022692"/>
    </source>
</evidence>
<evidence type="ECO:0000256" key="12">
    <source>
        <dbReference type="ARBA" id="ARBA00023277"/>
    </source>
</evidence>
<dbReference type="GO" id="GO:0006004">
    <property type="term" value="P:fucose metabolic process"/>
    <property type="evidence" value="ECO:0007669"/>
    <property type="project" value="UniProtKB-KW"/>
</dbReference>
<keyword evidence="9" id="KW-0472">Membrane</keyword>
<keyword evidence="8" id="KW-1133">Transmembrane helix</keyword>
<dbReference type="EMBL" id="KZ663234">
    <property type="protein sequence ID" value="PPS14671.1"/>
    <property type="molecule type" value="Genomic_DNA"/>
</dbReference>
<evidence type="ECO:0000313" key="16">
    <source>
        <dbReference type="Proteomes" id="UP000239757"/>
    </source>
</evidence>
<keyword evidence="5" id="KW-0808">Transferase</keyword>
<dbReference type="PANTHER" id="PTHR31741:SF51">
    <property type="entry name" value="RHAMNOGALACTURONAN I RHAMNOSYLTRANSFERASE 1"/>
    <property type="match status" value="1"/>
</dbReference>
<evidence type="ECO:0000256" key="1">
    <source>
        <dbReference type="ARBA" id="ARBA00004606"/>
    </source>
</evidence>
<comment type="subcellular location">
    <subcellularLocation>
        <location evidence="1">Membrane</location>
        <topology evidence="1">Single-pass type II membrane protein</topology>
    </subcellularLocation>
</comment>
<keyword evidence="14" id="KW-0732">Signal</keyword>
<dbReference type="GO" id="GO:0016757">
    <property type="term" value="F:glycosyltransferase activity"/>
    <property type="evidence" value="ECO:0007669"/>
    <property type="project" value="UniProtKB-KW"/>
</dbReference>
<dbReference type="Pfam" id="PF10250">
    <property type="entry name" value="O-FucT"/>
    <property type="match status" value="2"/>
</dbReference>
<comment type="similarity">
    <text evidence="3">Belongs to the glycosyltransferase GT106 family.</text>
</comment>
<accession>A0A2P5YGI2</accession>
<feature type="chain" id="PRO_5015140087" description="O-fucosyltransferase family protein" evidence="14">
    <location>
        <begin position="20"/>
        <end position="213"/>
    </location>
</feature>
<keyword evidence="11" id="KW-0294">Fucose metabolism</keyword>
<evidence type="ECO:0000256" key="11">
    <source>
        <dbReference type="ARBA" id="ARBA00023253"/>
    </source>
</evidence>
<evidence type="ECO:0000313" key="15">
    <source>
        <dbReference type="EMBL" id="PPS14671.1"/>
    </source>
</evidence>
<proteinExistence type="inferred from homology"/>
<evidence type="ECO:0000256" key="10">
    <source>
        <dbReference type="ARBA" id="ARBA00023180"/>
    </source>
</evidence>
<dbReference type="GO" id="GO:0009507">
    <property type="term" value="C:chloroplast"/>
    <property type="evidence" value="ECO:0007669"/>
    <property type="project" value="TreeGrafter"/>
</dbReference>